<proteinExistence type="predicted"/>
<organism evidence="5 6">
    <name type="scientific">Candidatus Gallionella acididurans</name>
    <dbReference type="NCBI Taxonomy" id="1796491"/>
    <lineage>
        <taxon>Bacteria</taxon>
        <taxon>Pseudomonadati</taxon>
        <taxon>Pseudomonadota</taxon>
        <taxon>Betaproteobacteria</taxon>
        <taxon>Nitrosomonadales</taxon>
        <taxon>Gallionellaceae</taxon>
        <taxon>Gallionella</taxon>
    </lineage>
</organism>
<accession>A0A139BSL7</accession>
<dbReference type="InterPro" id="IPR038303">
    <property type="entry name" value="HdeA/HdeB_sf"/>
</dbReference>
<evidence type="ECO:0000256" key="4">
    <source>
        <dbReference type="SAM" id="SignalP"/>
    </source>
</evidence>
<gene>
    <name evidence="5" type="ORF">AWT59_1893</name>
</gene>
<evidence type="ECO:0000313" key="5">
    <source>
        <dbReference type="EMBL" id="KXS31981.1"/>
    </source>
</evidence>
<dbReference type="Pfam" id="PF06411">
    <property type="entry name" value="HdeA"/>
    <property type="match status" value="1"/>
</dbReference>
<sequence length="110" mass="11937">MKSSLIIATLGGILLTATLSSPVFAASPAAAASDAAAKRNPAKMTCKEFVALDDVQKPKVVYWVEGYSKKGKPVDSVVDFDETDKLIPVLVTECKETPKLTLWQKFKKHL</sequence>
<comment type="caution">
    <text evidence="5">The sequence shown here is derived from an EMBL/GenBank/DDBJ whole genome shotgun (WGS) entry which is preliminary data.</text>
</comment>
<feature type="signal peptide" evidence="4">
    <location>
        <begin position="1"/>
        <end position="25"/>
    </location>
</feature>
<feature type="chain" id="PRO_5007483918" evidence="4">
    <location>
        <begin position="26"/>
        <end position="110"/>
    </location>
</feature>
<dbReference type="GO" id="GO:0030288">
    <property type="term" value="C:outer membrane-bounded periplasmic space"/>
    <property type="evidence" value="ECO:0007669"/>
    <property type="project" value="InterPro"/>
</dbReference>
<keyword evidence="2" id="KW-0574">Periplasm</keyword>
<protein>
    <submittedName>
        <fullName evidence="5">Putative stress response protein acid-resistance protein</fullName>
    </submittedName>
</protein>
<dbReference type="Gene3D" id="1.10.890.10">
    <property type="entry name" value="HNS-dependent expression A"/>
    <property type="match status" value="1"/>
</dbReference>
<dbReference type="Proteomes" id="UP000070578">
    <property type="component" value="Unassembled WGS sequence"/>
</dbReference>
<reference evidence="5 6" key="2">
    <citation type="submission" date="2016-03" db="EMBL/GenBank/DDBJ databases">
        <title>New uncultured bacterium of the family Gallionellaceae from acid mine drainage: description and reconstruction of genome based on metagenomic analysis of microbial community.</title>
        <authorList>
            <person name="Kadnikov V."/>
            <person name="Ivasenko D."/>
            <person name="Beletsky A."/>
            <person name="Mardanov A."/>
            <person name="Danilova E."/>
            <person name="Pimenov N."/>
            <person name="Karnachuk O."/>
            <person name="Ravin N."/>
        </authorList>
    </citation>
    <scope>NUCLEOTIDE SEQUENCE [LARGE SCALE GENOMIC DNA]</scope>
    <source>
        <strain evidence="5">ShG14-8</strain>
    </source>
</reference>
<evidence type="ECO:0000256" key="1">
    <source>
        <dbReference type="ARBA" id="ARBA00022729"/>
    </source>
</evidence>
<dbReference type="EMBL" id="LSLI01000047">
    <property type="protein sequence ID" value="KXS31981.1"/>
    <property type="molecule type" value="Genomic_DNA"/>
</dbReference>
<evidence type="ECO:0000256" key="2">
    <source>
        <dbReference type="ARBA" id="ARBA00022764"/>
    </source>
</evidence>
<dbReference type="SUPFAM" id="SSF47752">
    <property type="entry name" value="Protein HNS-dependent expression A, HdeA"/>
    <property type="match status" value="1"/>
</dbReference>
<name>A0A139BSL7_9PROT</name>
<dbReference type="AlphaFoldDB" id="A0A139BSL7"/>
<evidence type="ECO:0000256" key="3">
    <source>
        <dbReference type="ARBA" id="ARBA00023186"/>
    </source>
</evidence>
<keyword evidence="1 4" id="KW-0732">Signal</keyword>
<dbReference type="InterPro" id="IPR036831">
    <property type="entry name" value="HdeA_sf"/>
</dbReference>
<dbReference type="InterPro" id="IPR010486">
    <property type="entry name" value="HNS-dep_expression_A/B"/>
</dbReference>
<evidence type="ECO:0000313" key="6">
    <source>
        <dbReference type="Proteomes" id="UP000070578"/>
    </source>
</evidence>
<keyword evidence="3" id="KW-0143">Chaperone</keyword>
<reference evidence="5 6" key="1">
    <citation type="submission" date="2016-02" db="EMBL/GenBank/DDBJ databases">
        <authorList>
            <person name="Wen L."/>
            <person name="He K."/>
            <person name="Yang H."/>
        </authorList>
    </citation>
    <scope>NUCLEOTIDE SEQUENCE [LARGE SCALE GENOMIC DNA]</scope>
    <source>
        <strain evidence="5">ShG14-8</strain>
    </source>
</reference>
<dbReference type="GO" id="GO:0071468">
    <property type="term" value="P:cellular response to acidic pH"/>
    <property type="evidence" value="ECO:0007669"/>
    <property type="project" value="InterPro"/>
</dbReference>